<evidence type="ECO:0000313" key="2">
    <source>
        <dbReference type="EMBL" id="MBC5734627.1"/>
    </source>
</evidence>
<dbReference type="InterPro" id="IPR000835">
    <property type="entry name" value="HTH_MarR-typ"/>
</dbReference>
<dbReference type="Pfam" id="PF12802">
    <property type="entry name" value="MarR_2"/>
    <property type="match status" value="1"/>
</dbReference>
<dbReference type="InterPro" id="IPR039422">
    <property type="entry name" value="MarR/SlyA-like"/>
</dbReference>
<organism evidence="2 3">
    <name type="scientific">Lawsonibacter hominis</name>
    <dbReference type="NCBI Taxonomy" id="2763053"/>
    <lineage>
        <taxon>Bacteria</taxon>
        <taxon>Bacillati</taxon>
        <taxon>Bacillota</taxon>
        <taxon>Clostridia</taxon>
        <taxon>Eubacteriales</taxon>
        <taxon>Oscillospiraceae</taxon>
        <taxon>Lawsonibacter</taxon>
    </lineage>
</organism>
<sequence>MEQEKQKQDHTEDALKLPADFREEQYLHTVASEKRHELLMAPYGVSFPVFRTLVYLMQHPDGAAPSQIADDLMILRQSMTNIVDSLEKQSLVERSAHPNDRRRIIVRLLPKGLSLARTLFQIENDYTQRIYRHFTKQELEDYYRLMRKMHEVKELELNQILKEYEAGHV</sequence>
<dbReference type="EMBL" id="JACOPP010000021">
    <property type="protein sequence ID" value="MBC5734627.1"/>
    <property type="molecule type" value="Genomic_DNA"/>
</dbReference>
<dbReference type="PANTHER" id="PTHR33164:SF43">
    <property type="entry name" value="HTH-TYPE TRANSCRIPTIONAL REPRESSOR YETL"/>
    <property type="match status" value="1"/>
</dbReference>
<dbReference type="GO" id="GO:0006950">
    <property type="term" value="P:response to stress"/>
    <property type="evidence" value="ECO:0007669"/>
    <property type="project" value="TreeGrafter"/>
</dbReference>
<dbReference type="PRINTS" id="PR00598">
    <property type="entry name" value="HTHMARR"/>
</dbReference>
<evidence type="ECO:0000259" key="1">
    <source>
        <dbReference type="PROSITE" id="PS50995"/>
    </source>
</evidence>
<dbReference type="SUPFAM" id="SSF46785">
    <property type="entry name" value="Winged helix' DNA-binding domain"/>
    <property type="match status" value="1"/>
</dbReference>
<dbReference type="Proteomes" id="UP000661435">
    <property type="component" value="Unassembled WGS sequence"/>
</dbReference>
<dbReference type="InterPro" id="IPR036388">
    <property type="entry name" value="WH-like_DNA-bd_sf"/>
</dbReference>
<dbReference type="SMART" id="SM00347">
    <property type="entry name" value="HTH_MARR"/>
    <property type="match status" value="1"/>
</dbReference>
<dbReference type="PROSITE" id="PS50995">
    <property type="entry name" value="HTH_MARR_2"/>
    <property type="match status" value="1"/>
</dbReference>
<dbReference type="PANTHER" id="PTHR33164">
    <property type="entry name" value="TRANSCRIPTIONAL REGULATOR, MARR FAMILY"/>
    <property type="match status" value="1"/>
</dbReference>
<dbReference type="Gene3D" id="1.10.10.10">
    <property type="entry name" value="Winged helix-like DNA-binding domain superfamily/Winged helix DNA-binding domain"/>
    <property type="match status" value="1"/>
</dbReference>
<dbReference type="RefSeq" id="WP_186908455.1">
    <property type="nucleotide sequence ID" value="NZ_JACOPP010000021.1"/>
</dbReference>
<accession>A0A8J6M673</accession>
<dbReference type="AlphaFoldDB" id="A0A8J6M673"/>
<protein>
    <submittedName>
        <fullName evidence="2">MarR family transcriptional regulator</fullName>
    </submittedName>
</protein>
<proteinExistence type="predicted"/>
<keyword evidence="3" id="KW-1185">Reference proteome</keyword>
<evidence type="ECO:0000313" key="3">
    <source>
        <dbReference type="Proteomes" id="UP000661435"/>
    </source>
</evidence>
<comment type="caution">
    <text evidence="2">The sequence shown here is derived from an EMBL/GenBank/DDBJ whole genome shotgun (WGS) entry which is preliminary data.</text>
</comment>
<dbReference type="InterPro" id="IPR036390">
    <property type="entry name" value="WH_DNA-bd_sf"/>
</dbReference>
<name>A0A8J6M673_9FIRM</name>
<reference evidence="2" key="1">
    <citation type="submission" date="2020-08" db="EMBL/GenBank/DDBJ databases">
        <title>Genome public.</title>
        <authorList>
            <person name="Liu C."/>
            <person name="Sun Q."/>
        </authorList>
    </citation>
    <scope>NUCLEOTIDE SEQUENCE</scope>
    <source>
        <strain evidence="2">NSJ-51</strain>
    </source>
</reference>
<gene>
    <name evidence="2" type="ORF">H8S57_12960</name>
</gene>
<dbReference type="GO" id="GO:0003700">
    <property type="term" value="F:DNA-binding transcription factor activity"/>
    <property type="evidence" value="ECO:0007669"/>
    <property type="project" value="InterPro"/>
</dbReference>
<feature type="domain" description="HTH marR-type" evidence="1">
    <location>
        <begin position="1"/>
        <end position="151"/>
    </location>
</feature>